<feature type="compositionally biased region" description="Polar residues" evidence="1">
    <location>
        <begin position="419"/>
        <end position="437"/>
    </location>
</feature>
<feature type="region of interest" description="Disordered" evidence="1">
    <location>
        <begin position="144"/>
        <end position="163"/>
    </location>
</feature>
<reference evidence="2 3" key="1">
    <citation type="submission" date="2019-05" db="EMBL/GenBank/DDBJ databases">
        <title>Emergence of the Ug99 lineage of the wheat stem rust pathogen through somatic hybridization.</title>
        <authorList>
            <person name="Li F."/>
            <person name="Upadhyaya N.M."/>
            <person name="Sperschneider J."/>
            <person name="Matny O."/>
            <person name="Nguyen-Phuc H."/>
            <person name="Mago R."/>
            <person name="Raley C."/>
            <person name="Miller M.E."/>
            <person name="Silverstein K.A.T."/>
            <person name="Henningsen E."/>
            <person name="Hirsch C.D."/>
            <person name="Visser B."/>
            <person name="Pretorius Z.A."/>
            <person name="Steffenson B.J."/>
            <person name="Schwessinger B."/>
            <person name="Dodds P.N."/>
            <person name="Figueroa M."/>
        </authorList>
    </citation>
    <scope>NUCLEOTIDE SEQUENCE [LARGE SCALE GENOMIC DNA]</scope>
    <source>
        <strain evidence="2 3">Ug99</strain>
    </source>
</reference>
<dbReference type="EMBL" id="VDEP01000070">
    <property type="protein sequence ID" value="KAA1133801.1"/>
    <property type="molecule type" value="Genomic_DNA"/>
</dbReference>
<comment type="caution">
    <text evidence="2">The sequence shown here is derived from an EMBL/GenBank/DDBJ whole genome shotgun (WGS) entry which is preliminary data.</text>
</comment>
<evidence type="ECO:0000313" key="3">
    <source>
        <dbReference type="Proteomes" id="UP000325313"/>
    </source>
</evidence>
<accession>A0A5B0S6N3</accession>
<feature type="compositionally biased region" description="Gly residues" evidence="1">
    <location>
        <begin position="514"/>
        <end position="525"/>
    </location>
</feature>
<feature type="compositionally biased region" description="Low complexity" evidence="1">
    <location>
        <begin position="260"/>
        <end position="276"/>
    </location>
</feature>
<sequence>MPLSEGKIVERLTELMKLDGMAGSHIRVLSNLRSFYVAKYITRFREVHRLFPLPNWIYLLADPGDRRPHDTEVFEFDGPGLGDDATFPAHPQQGNCMAHEHEAMDEDVASQGPDSTQDEIHHDQEMDLTSNDALGEVDPEIISVVDNGPVGESGNTKGAMDGLRTSRLNTVGANKDKPLFIPESNPPSDDDTPLWDSTSHLRRSSMSPPNMSSSLSSPHRAPGNPRPSPDASTLGILGQKRSCSQSKTGDSTRNNRPRLDSSSLASSDSEDLSSASEEGETDLPKPTFGRIRQPRDKTPPEGDDEDSSGSNPLGSSLNTLAENTPHPSAAPTALVPSGSTSSNPAVALSNPGAVSTGLTTPGAIRSAPSPNTLAQNTPNPSSAPTALAPSGSPSGIPAISLSDPGTVSTGLPTPGAIQSGPSPNPLAQNTPNRSAGPTSLAPHGSTSSGQAVMFSTPGILPTSLTPPGVNERGPAAPTPPVPSRTTSRSKDFSDCTSGNVSTSLTAGPPIDGPAGTGTILGGVGPGLTASTTSTGPSGTGATAVTGPSGGPVAPGPNQ</sequence>
<feature type="compositionally biased region" description="Low complexity" evidence="1">
    <location>
        <begin position="204"/>
        <end position="217"/>
    </location>
</feature>
<organism evidence="2 3">
    <name type="scientific">Puccinia graminis f. sp. tritici</name>
    <dbReference type="NCBI Taxonomy" id="56615"/>
    <lineage>
        <taxon>Eukaryota</taxon>
        <taxon>Fungi</taxon>
        <taxon>Dikarya</taxon>
        <taxon>Basidiomycota</taxon>
        <taxon>Pucciniomycotina</taxon>
        <taxon>Pucciniomycetes</taxon>
        <taxon>Pucciniales</taxon>
        <taxon>Pucciniaceae</taxon>
        <taxon>Puccinia</taxon>
    </lineage>
</organism>
<name>A0A5B0S6N3_PUCGR</name>
<feature type="compositionally biased region" description="Low complexity" evidence="1">
    <location>
        <begin position="308"/>
        <end position="318"/>
    </location>
</feature>
<evidence type="ECO:0000256" key="1">
    <source>
        <dbReference type="SAM" id="MobiDB-lite"/>
    </source>
</evidence>
<feature type="compositionally biased region" description="Polar residues" evidence="1">
    <location>
        <begin position="241"/>
        <end position="254"/>
    </location>
</feature>
<evidence type="ECO:0000313" key="2">
    <source>
        <dbReference type="EMBL" id="KAA1133801.1"/>
    </source>
</evidence>
<feature type="compositionally biased region" description="Polar residues" evidence="1">
    <location>
        <begin position="494"/>
        <end position="505"/>
    </location>
</feature>
<gene>
    <name evidence="2" type="ORF">PGTUg99_020357</name>
</gene>
<feature type="region of interest" description="Disordered" evidence="1">
    <location>
        <begin position="173"/>
        <end position="558"/>
    </location>
</feature>
<dbReference type="AlphaFoldDB" id="A0A5B0S6N3"/>
<dbReference type="Proteomes" id="UP000325313">
    <property type="component" value="Unassembled WGS sequence"/>
</dbReference>
<proteinExistence type="predicted"/>
<feature type="compositionally biased region" description="Low complexity" evidence="1">
    <location>
        <begin position="526"/>
        <end position="546"/>
    </location>
</feature>
<feature type="compositionally biased region" description="Polar residues" evidence="1">
    <location>
        <begin position="368"/>
        <end position="384"/>
    </location>
</feature>
<feature type="compositionally biased region" description="Low complexity" evidence="1">
    <location>
        <begin position="386"/>
        <end position="402"/>
    </location>
</feature>
<protein>
    <submittedName>
        <fullName evidence="2">Uncharacterized protein</fullName>
    </submittedName>
</protein>